<dbReference type="GO" id="GO:0003824">
    <property type="term" value="F:catalytic activity"/>
    <property type="evidence" value="ECO:0007669"/>
    <property type="project" value="InterPro"/>
</dbReference>
<dbReference type="PANTHER" id="PTHR43798:SF33">
    <property type="entry name" value="HYDROLASE, PUTATIVE (AFU_ORTHOLOGUE AFUA_2G14860)-RELATED"/>
    <property type="match status" value="1"/>
</dbReference>
<dbReference type="OrthoDB" id="3193334at2"/>
<evidence type="ECO:0000259" key="1">
    <source>
        <dbReference type="Pfam" id="PF12697"/>
    </source>
</evidence>
<feature type="domain" description="AB hydrolase-1" evidence="1">
    <location>
        <begin position="17"/>
        <end position="252"/>
    </location>
</feature>
<sequence>MPTLHVHRFGPATGPTVLALHGLTGHGHRWAALAAEHLPEVRVVAPDLRGHGRSTSLPPWDFETIVADLVELLAAEVDGPVLVVGHSFGGAVGVHLAARHPELVRGLVLLDPAIAEDAGLLSDIAARTIAYPDYADIEHARRDKLASAWHDVESRLLEAELAQHLVPTENGRVGWRLSVPAVISYWGQLARAFVLPPAQLPTVLVQAMKVQPPFVTAEFRAALAAHLGPRLTVHEFDCDHMVAQARPAETAALIRAAL</sequence>
<dbReference type="Proteomes" id="UP000219565">
    <property type="component" value="Unassembled WGS sequence"/>
</dbReference>
<dbReference type="AlphaFoldDB" id="A0A285L7R3"/>
<dbReference type="EMBL" id="OBEG01000002">
    <property type="protein sequence ID" value="SNY80503.1"/>
    <property type="molecule type" value="Genomic_DNA"/>
</dbReference>
<proteinExistence type="predicted"/>
<dbReference type="InterPro" id="IPR000639">
    <property type="entry name" value="Epox_hydrolase-like"/>
</dbReference>
<dbReference type="InterPro" id="IPR029058">
    <property type="entry name" value="AB_hydrolase_fold"/>
</dbReference>
<evidence type="ECO:0000313" key="2">
    <source>
        <dbReference type="EMBL" id="SNY80503.1"/>
    </source>
</evidence>
<dbReference type="InterPro" id="IPR000073">
    <property type="entry name" value="AB_hydrolase_1"/>
</dbReference>
<dbReference type="PRINTS" id="PR00412">
    <property type="entry name" value="EPOXHYDRLASE"/>
</dbReference>
<dbReference type="STRING" id="1379680.GCA_001612615_05158"/>
<dbReference type="PANTHER" id="PTHR43798">
    <property type="entry name" value="MONOACYLGLYCEROL LIPASE"/>
    <property type="match status" value="1"/>
</dbReference>
<dbReference type="InterPro" id="IPR050266">
    <property type="entry name" value="AB_hydrolase_sf"/>
</dbReference>
<gene>
    <name evidence="2" type="ORF">SAMN04244553_2073</name>
</gene>
<dbReference type="SUPFAM" id="SSF53474">
    <property type="entry name" value="alpha/beta-Hydrolases"/>
    <property type="match status" value="1"/>
</dbReference>
<accession>A0A285L7R3</accession>
<dbReference type="RefSeq" id="WP_097245405.1">
    <property type="nucleotide sequence ID" value="NZ_OBEG01000002.1"/>
</dbReference>
<dbReference type="PRINTS" id="PR00111">
    <property type="entry name" value="ABHYDROLASE"/>
</dbReference>
<reference evidence="2 3" key="1">
    <citation type="submission" date="2017-09" db="EMBL/GenBank/DDBJ databases">
        <authorList>
            <person name="Ehlers B."/>
            <person name="Leendertz F.H."/>
        </authorList>
    </citation>
    <scope>NUCLEOTIDE SEQUENCE [LARGE SCALE GENOMIC DNA]</scope>
    <source>
        <strain evidence="2 3">DSM 45537</strain>
    </source>
</reference>
<dbReference type="Pfam" id="PF12697">
    <property type="entry name" value="Abhydrolase_6"/>
    <property type="match status" value="1"/>
</dbReference>
<name>A0A285L7R3_9NOCA</name>
<organism evidence="2 3">
    <name type="scientific">Nocardia amikacinitolerans</name>
    <dbReference type="NCBI Taxonomy" id="756689"/>
    <lineage>
        <taxon>Bacteria</taxon>
        <taxon>Bacillati</taxon>
        <taxon>Actinomycetota</taxon>
        <taxon>Actinomycetes</taxon>
        <taxon>Mycobacteriales</taxon>
        <taxon>Nocardiaceae</taxon>
        <taxon>Nocardia</taxon>
    </lineage>
</organism>
<dbReference type="Gene3D" id="3.40.50.1820">
    <property type="entry name" value="alpha/beta hydrolase"/>
    <property type="match status" value="1"/>
</dbReference>
<protein>
    <submittedName>
        <fullName evidence="2">Lipase</fullName>
    </submittedName>
</protein>
<keyword evidence="3" id="KW-1185">Reference proteome</keyword>
<dbReference type="GO" id="GO:0016020">
    <property type="term" value="C:membrane"/>
    <property type="evidence" value="ECO:0007669"/>
    <property type="project" value="TreeGrafter"/>
</dbReference>
<evidence type="ECO:0000313" key="3">
    <source>
        <dbReference type="Proteomes" id="UP000219565"/>
    </source>
</evidence>